<dbReference type="Proteomes" id="UP000596660">
    <property type="component" value="Unplaced"/>
</dbReference>
<reference evidence="1" key="1">
    <citation type="journal article" date="2017" name="Nature">
        <title>The genome of Chenopodium quinoa.</title>
        <authorList>
            <person name="Jarvis D.E."/>
            <person name="Ho Y.S."/>
            <person name="Lightfoot D.J."/>
            <person name="Schmoeckel S.M."/>
            <person name="Li B."/>
            <person name="Borm T.J.A."/>
            <person name="Ohyanagi H."/>
            <person name="Mineta K."/>
            <person name="Michell C.T."/>
            <person name="Saber N."/>
            <person name="Kharbatia N.M."/>
            <person name="Rupper R.R."/>
            <person name="Sharp A.R."/>
            <person name="Dally N."/>
            <person name="Boughton B.A."/>
            <person name="Woo Y.H."/>
            <person name="Gao G."/>
            <person name="Schijlen E.G.W.M."/>
            <person name="Guo X."/>
            <person name="Momin A.A."/>
            <person name="Negrao S."/>
            <person name="Al-Babili S."/>
            <person name="Gehring C."/>
            <person name="Roessner U."/>
            <person name="Jung C."/>
            <person name="Murphy K."/>
            <person name="Arold S.T."/>
            <person name="Gojobori T."/>
            <person name="van der Linden C.G."/>
            <person name="van Loo E.N."/>
            <person name="Jellen E.N."/>
            <person name="Maughan P.J."/>
            <person name="Tester M."/>
        </authorList>
    </citation>
    <scope>NUCLEOTIDE SEQUENCE [LARGE SCALE GENOMIC DNA]</scope>
    <source>
        <strain evidence="1">cv. PI 614886</strain>
    </source>
</reference>
<proteinExistence type="predicted"/>
<dbReference type="Pfam" id="PF08284">
    <property type="entry name" value="RVP_2"/>
    <property type="match status" value="1"/>
</dbReference>
<dbReference type="InterPro" id="IPR021109">
    <property type="entry name" value="Peptidase_aspartic_dom_sf"/>
</dbReference>
<evidence type="ECO:0000313" key="2">
    <source>
        <dbReference type="Proteomes" id="UP000596660"/>
    </source>
</evidence>
<dbReference type="Gene3D" id="2.40.70.10">
    <property type="entry name" value="Acid Proteases"/>
    <property type="match status" value="1"/>
</dbReference>
<reference evidence="1" key="2">
    <citation type="submission" date="2021-03" db="UniProtKB">
        <authorList>
            <consortium name="EnsemblPlants"/>
        </authorList>
    </citation>
    <scope>IDENTIFICATION</scope>
</reference>
<dbReference type="OMA" id="MEFTWAG"/>
<keyword evidence="2" id="KW-1185">Reference proteome</keyword>
<dbReference type="CDD" id="cd00303">
    <property type="entry name" value="retropepsin_like"/>
    <property type="match status" value="1"/>
</dbReference>
<dbReference type="AlphaFoldDB" id="A0A803N656"/>
<dbReference type="EnsemblPlants" id="AUR62041119-RA">
    <property type="protein sequence ID" value="AUR62041119-RA:cds"/>
    <property type="gene ID" value="AUR62041119"/>
</dbReference>
<protein>
    <submittedName>
        <fullName evidence="1">Uncharacterized protein</fullName>
    </submittedName>
</protein>
<accession>A0A803N656</accession>
<evidence type="ECO:0000313" key="1">
    <source>
        <dbReference type="EnsemblPlants" id="AUR62041119-RA:cds"/>
    </source>
</evidence>
<name>A0A803N656_CHEQI</name>
<dbReference type="Gramene" id="AUR62041119-RA">
    <property type="protein sequence ID" value="AUR62041119-RA:cds"/>
    <property type="gene ID" value="AUR62041119"/>
</dbReference>
<organism evidence="1 2">
    <name type="scientific">Chenopodium quinoa</name>
    <name type="common">Quinoa</name>
    <dbReference type="NCBI Taxonomy" id="63459"/>
    <lineage>
        <taxon>Eukaryota</taxon>
        <taxon>Viridiplantae</taxon>
        <taxon>Streptophyta</taxon>
        <taxon>Embryophyta</taxon>
        <taxon>Tracheophyta</taxon>
        <taxon>Spermatophyta</taxon>
        <taxon>Magnoliopsida</taxon>
        <taxon>eudicotyledons</taxon>
        <taxon>Gunneridae</taxon>
        <taxon>Pentapetalae</taxon>
        <taxon>Caryophyllales</taxon>
        <taxon>Chenopodiaceae</taxon>
        <taxon>Chenopodioideae</taxon>
        <taxon>Atripliceae</taxon>
        <taxon>Chenopodium</taxon>
    </lineage>
</organism>
<sequence>MDGMATFQTMRIAGHHGKKKLQILLDSGNTHNFIDLDKALKLACKVEYIPPLWIKVDDGNQMQCSQIIKGFTWKMQGADFTADVFLLPLSGSDLVLGIQWFVQVGPVLWDFSNLTMEF</sequence>